<comment type="caution">
    <text evidence="14">The sequence shown here is derived from an EMBL/GenBank/DDBJ whole genome shotgun (WGS) entry which is preliminary data.</text>
</comment>
<dbReference type="CDD" id="cd18577">
    <property type="entry name" value="ABC_6TM_Pgp_ABCB1_D1_like"/>
    <property type="match status" value="1"/>
</dbReference>
<feature type="transmembrane region" description="Helical" evidence="11">
    <location>
        <begin position="304"/>
        <end position="324"/>
    </location>
</feature>
<evidence type="ECO:0000256" key="2">
    <source>
        <dbReference type="ARBA" id="ARBA00007577"/>
    </source>
</evidence>
<dbReference type="CDD" id="cd18578">
    <property type="entry name" value="ABC_6TM_Pgp_ABCB1_D2_like"/>
    <property type="match status" value="1"/>
</dbReference>
<dbReference type="SUPFAM" id="SSF90123">
    <property type="entry name" value="ABC transporter transmembrane region"/>
    <property type="match status" value="2"/>
</dbReference>
<keyword evidence="5" id="KW-0677">Repeat</keyword>
<dbReference type="SMART" id="SM00382">
    <property type="entry name" value="AAA"/>
    <property type="match status" value="2"/>
</dbReference>
<feature type="transmembrane region" description="Helical" evidence="11">
    <location>
        <begin position="125"/>
        <end position="146"/>
    </location>
</feature>
<comment type="subcellular location">
    <subcellularLocation>
        <location evidence="1">Membrane</location>
        <topology evidence="1">Multi-pass membrane protein</topology>
    </subcellularLocation>
</comment>
<organism evidence="14 15">
    <name type="scientific">Apiospora saccharicola</name>
    <dbReference type="NCBI Taxonomy" id="335842"/>
    <lineage>
        <taxon>Eukaryota</taxon>
        <taxon>Fungi</taxon>
        <taxon>Dikarya</taxon>
        <taxon>Ascomycota</taxon>
        <taxon>Pezizomycotina</taxon>
        <taxon>Sordariomycetes</taxon>
        <taxon>Xylariomycetidae</taxon>
        <taxon>Amphisphaeriales</taxon>
        <taxon>Apiosporaceae</taxon>
        <taxon>Apiospora</taxon>
    </lineage>
</organism>
<reference evidence="14 15" key="1">
    <citation type="submission" date="2023-01" db="EMBL/GenBank/DDBJ databases">
        <title>Analysis of 21 Apiospora genomes using comparative genomics revels a genus with tremendous synthesis potential of carbohydrate active enzymes and secondary metabolites.</title>
        <authorList>
            <person name="Sorensen T."/>
        </authorList>
    </citation>
    <scope>NUCLEOTIDE SEQUENCE [LARGE SCALE GENOMIC DNA]</scope>
    <source>
        <strain evidence="14 15">CBS 83171</strain>
    </source>
</reference>
<dbReference type="InterPro" id="IPR003593">
    <property type="entry name" value="AAA+_ATPase"/>
</dbReference>
<evidence type="ECO:0000256" key="6">
    <source>
        <dbReference type="ARBA" id="ARBA00022741"/>
    </source>
</evidence>
<evidence type="ECO:0000313" key="14">
    <source>
        <dbReference type="EMBL" id="KAK8054423.1"/>
    </source>
</evidence>
<keyword evidence="9 11" id="KW-0472">Membrane</keyword>
<evidence type="ECO:0000256" key="8">
    <source>
        <dbReference type="ARBA" id="ARBA00022989"/>
    </source>
</evidence>
<evidence type="ECO:0000256" key="4">
    <source>
        <dbReference type="ARBA" id="ARBA00022692"/>
    </source>
</evidence>
<feature type="transmembrane region" description="Helical" evidence="11">
    <location>
        <begin position="946"/>
        <end position="964"/>
    </location>
</feature>
<evidence type="ECO:0000256" key="5">
    <source>
        <dbReference type="ARBA" id="ARBA00022737"/>
    </source>
</evidence>
<evidence type="ECO:0000256" key="7">
    <source>
        <dbReference type="ARBA" id="ARBA00022840"/>
    </source>
</evidence>
<dbReference type="Proteomes" id="UP001446871">
    <property type="component" value="Unassembled WGS sequence"/>
</dbReference>
<dbReference type="Gene3D" id="3.40.50.300">
    <property type="entry name" value="P-loop containing nucleotide triphosphate hydrolases"/>
    <property type="match status" value="2"/>
</dbReference>
<evidence type="ECO:0000256" key="3">
    <source>
        <dbReference type="ARBA" id="ARBA00022448"/>
    </source>
</evidence>
<dbReference type="Gene3D" id="1.20.1560.10">
    <property type="entry name" value="ABC transporter type 1, transmembrane domain"/>
    <property type="match status" value="1"/>
</dbReference>
<dbReference type="InterPro" id="IPR003439">
    <property type="entry name" value="ABC_transporter-like_ATP-bd"/>
</dbReference>
<evidence type="ECO:0000313" key="15">
    <source>
        <dbReference type="Proteomes" id="UP001446871"/>
    </source>
</evidence>
<sequence length="1284" mass="139383">MAGPEPSLAVDEKAGGDRSSSSMPEQAPTAKTPATALLSDAQKQILSTQLDSPEVKVSFLALYRYADGWDVLIIAVSVLCAIAAGAALPLLSIFFGQLTLAFQDVSLDTITFDEFESQLVKNVVYFVYVGLAEFVTVYVSTVGFIYTGERIAQRLRAEYLKAVLRQNVAYFDNLGAGEITTRITADTNLVQDGISQKVALTLTAVATFVTGFVIAYVKFWKLALICTSTLVAFVAVMGGGSRFIVKFSTRSLQDYAVGSSLVQEVLGSIRTATAFGTHERLAAQYESHLKVVERHGIRMQVVQAVMVGAMYAISFLNYGLGFWQGARFLVDGDLDAGGILTVLMAIMTGSYAVGNVFPHSQAFTNAMAAASKIYSTIDRQSPLDPSSKEGNTLERVEGNIELRGVTHVYPSRPDVVVLDDVSLSIPAGRTTALVGPSGSGKSSIIGLLERFYIPVGGELLLDGHQIQDLNLRWLRQQISLVSQEPNLFSTTIFENIRFGLIGTAFENAPETTVREKVEEAAAMANAHAFITTLPEGYQTQVGEGGLVLSGGQKQCIAIARAVISDPKILLLDEATSALDTRSEKVVQAALDRAAEGRTTVVIAHRLSTIRTAHKIVVLAGGKIVEQGTHDELRALGGDYHKLVEAQKLNEDQNPEEEEVEDLDEVIEKVKTEGSQSLKVLSNRNPTLTEESKEIYKVSTLIRFVASFNRKELKLILLGVVFVVLAGCAQPAQAVLYAKAITAITLSSGQLDTLQRDTNFWALMLMALGLAQLFLYAIQGTCLGISSEKLTSRARGMAFRTMLRQDVAFFDRDENTTGSLTSFLSAETRHLSGISGIILGSILMVTTTLTASLVIALVVGWKLALVCISVVPLLLICGFWRVSILAQFQLQSKTAYEASATYACEATTAIRTVAALTKEDAILATYHRQLGRQARDSLIWTLKSSSLYALSQAMTFFCQALAFWYGGTLLARHEYGIFQFFVCFSEVMYGANAAGAIFHHASDMGKAKNAATDFKRLFDRRPAIDVWSQEGQKIEGNACRGAIEFRDVHFRYPTRPAYPVLSGLSFRVEPGQYVALVGASGCGKSTTIALLERFYDVLSGGIYLDGKDISQLNVNSYRSLLALVSQEPTLYQGTVRDNILLGTDDPNVSEEAVVKACKEANIYDFIMSLPDGFDTIVGSKGSMLSGGQKQRVAIARALIRNPRVLLLDESTSALDSESEKVVQAALDAAAKGRTTIAVAHRLSTVQKADVILVFDQGRIVESGTHQELVRRRGHYHELANLQNLG</sequence>
<dbReference type="InterPro" id="IPR036640">
    <property type="entry name" value="ABC1_TM_sf"/>
</dbReference>
<dbReference type="PROSITE" id="PS00211">
    <property type="entry name" value="ABC_TRANSPORTER_1"/>
    <property type="match status" value="2"/>
</dbReference>
<feature type="domain" description="ABC transmembrane type-1" evidence="13">
    <location>
        <begin position="75"/>
        <end position="365"/>
    </location>
</feature>
<dbReference type="EMBL" id="JAQQWM010000008">
    <property type="protein sequence ID" value="KAK8054423.1"/>
    <property type="molecule type" value="Genomic_DNA"/>
</dbReference>
<feature type="transmembrane region" description="Helical" evidence="11">
    <location>
        <begin position="759"/>
        <end position="784"/>
    </location>
</feature>
<keyword evidence="15" id="KW-1185">Reference proteome</keyword>
<dbReference type="InterPro" id="IPR017871">
    <property type="entry name" value="ABC_transporter-like_CS"/>
</dbReference>
<feature type="region of interest" description="Disordered" evidence="10">
    <location>
        <begin position="1"/>
        <end position="30"/>
    </location>
</feature>
<evidence type="ECO:0000256" key="11">
    <source>
        <dbReference type="SAM" id="Phobius"/>
    </source>
</evidence>
<feature type="transmembrane region" description="Helical" evidence="11">
    <location>
        <begin position="71"/>
        <end position="95"/>
    </location>
</feature>
<keyword evidence="6" id="KW-0547">Nucleotide-binding</keyword>
<dbReference type="InterPro" id="IPR039421">
    <property type="entry name" value="Type_1_exporter"/>
</dbReference>
<dbReference type="InterPro" id="IPR011527">
    <property type="entry name" value="ABC1_TM_dom"/>
</dbReference>
<evidence type="ECO:0000259" key="13">
    <source>
        <dbReference type="PROSITE" id="PS50929"/>
    </source>
</evidence>
<feature type="transmembrane region" description="Helical" evidence="11">
    <location>
        <begin position="198"/>
        <end position="216"/>
    </location>
</feature>
<keyword evidence="7" id="KW-0067">ATP-binding</keyword>
<evidence type="ECO:0000259" key="12">
    <source>
        <dbReference type="PROSITE" id="PS50893"/>
    </source>
</evidence>
<keyword evidence="4 11" id="KW-0812">Transmembrane</keyword>
<dbReference type="SUPFAM" id="SSF52540">
    <property type="entry name" value="P-loop containing nucleoside triphosphate hydrolases"/>
    <property type="match status" value="2"/>
</dbReference>
<dbReference type="CDD" id="cd03249">
    <property type="entry name" value="ABC_MTABC3_MDL1_MDL2"/>
    <property type="match status" value="2"/>
</dbReference>
<dbReference type="Pfam" id="PF00005">
    <property type="entry name" value="ABC_tran"/>
    <property type="match status" value="2"/>
</dbReference>
<feature type="transmembrane region" description="Helical" evidence="11">
    <location>
        <begin position="976"/>
        <end position="997"/>
    </location>
</feature>
<evidence type="ECO:0000256" key="10">
    <source>
        <dbReference type="SAM" id="MobiDB-lite"/>
    </source>
</evidence>
<dbReference type="Pfam" id="PF00664">
    <property type="entry name" value="ABC_membrane"/>
    <property type="match status" value="2"/>
</dbReference>
<feature type="transmembrane region" description="Helical" evidence="11">
    <location>
        <begin position="336"/>
        <end position="357"/>
    </location>
</feature>
<evidence type="ECO:0000256" key="9">
    <source>
        <dbReference type="ARBA" id="ARBA00023136"/>
    </source>
</evidence>
<dbReference type="PANTHER" id="PTHR43394:SF11">
    <property type="entry name" value="ATP-BINDING CASSETTE TRANSPORTER"/>
    <property type="match status" value="1"/>
</dbReference>
<keyword evidence="8 11" id="KW-1133">Transmembrane helix</keyword>
<feature type="transmembrane region" description="Helical" evidence="11">
    <location>
        <begin position="836"/>
        <end position="856"/>
    </location>
</feature>
<gene>
    <name evidence="14" type="ORF">PG996_013724</name>
</gene>
<feature type="domain" description="ABC transporter" evidence="12">
    <location>
        <begin position="400"/>
        <end position="645"/>
    </location>
</feature>
<feature type="domain" description="ABC transmembrane type-1" evidence="13">
    <location>
        <begin position="716"/>
        <end position="1005"/>
    </location>
</feature>
<dbReference type="PROSITE" id="PS50893">
    <property type="entry name" value="ABC_TRANSPORTER_2"/>
    <property type="match status" value="2"/>
</dbReference>
<dbReference type="PANTHER" id="PTHR43394">
    <property type="entry name" value="ATP-DEPENDENT PERMEASE MDL1, MITOCHONDRIAL"/>
    <property type="match status" value="1"/>
</dbReference>
<evidence type="ECO:0000256" key="1">
    <source>
        <dbReference type="ARBA" id="ARBA00004141"/>
    </source>
</evidence>
<accession>A0ABR1U8Y9</accession>
<dbReference type="InterPro" id="IPR027417">
    <property type="entry name" value="P-loop_NTPase"/>
</dbReference>
<protein>
    <submittedName>
        <fullName evidence="14">ABC multidrug transporter Mdr1</fullName>
    </submittedName>
</protein>
<name>A0ABR1U8Y9_9PEZI</name>
<keyword evidence="3" id="KW-0813">Transport</keyword>
<dbReference type="PROSITE" id="PS50929">
    <property type="entry name" value="ABC_TM1F"/>
    <property type="match status" value="2"/>
</dbReference>
<comment type="similarity">
    <text evidence="2">Belongs to the ABC transporter superfamily. ABCB family. Multidrug resistance exporter (TC 3.A.1.201) subfamily.</text>
</comment>
<feature type="transmembrane region" description="Helical" evidence="11">
    <location>
        <begin position="714"/>
        <end position="739"/>
    </location>
</feature>
<feature type="transmembrane region" description="Helical" evidence="11">
    <location>
        <begin position="862"/>
        <end position="882"/>
    </location>
</feature>
<proteinExistence type="inferred from homology"/>
<feature type="domain" description="ABC transporter" evidence="12">
    <location>
        <begin position="1042"/>
        <end position="1280"/>
    </location>
</feature>
<feature type="transmembrane region" description="Helical" evidence="11">
    <location>
        <begin position="222"/>
        <end position="245"/>
    </location>
</feature>